<dbReference type="OrthoDB" id="8277620at2"/>
<reference evidence="1 2" key="1">
    <citation type="submission" date="2019-08" db="EMBL/GenBank/DDBJ databases">
        <title>Prosopis cineraria nodule microbiome.</title>
        <authorList>
            <person name="Ali R."/>
            <person name="Chaluvadi S.R."/>
            <person name="Wang X."/>
        </authorList>
    </citation>
    <scope>NUCLEOTIDE SEQUENCE [LARGE SCALE GENOMIC DNA]</scope>
    <source>
        <strain evidence="1 2">BG7</strain>
    </source>
</reference>
<proteinExistence type="predicted"/>
<name>A0A5Q0C5D8_9HYPH</name>
<accession>A0A5Q0C5D8</accession>
<dbReference type="KEGG" id="rgr:FZ934_01695"/>
<dbReference type="RefSeq" id="WP_153269645.1">
    <property type="nucleotide sequence ID" value="NZ_CP043498.1"/>
</dbReference>
<protein>
    <submittedName>
        <fullName evidence="1">Acyl-CoA thioesterase</fullName>
    </submittedName>
</protein>
<sequence>MNSTTRSNSVQMHVPFRDVDMNGRMFLGSYISHAESVLANFWSLRPAVADEPVYVASKATCILHRPLHYDEKVVFTASVDKIGMRSVGFMISVDMGGERAAEVEIIWRALSPEDRTPVALPEVTRDWLYSFVN</sequence>
<organism evidence="1 2">
    <name type="scientific">Rhizobium grahamii</name>
    <dbReference type="NCBI Taxonomy" id="1120045"/>
    <lineage>
        <taxon>Bacteria</taxon>
        <taxon>Pseudomonadati</taxon>
        <taxon>Pseudomonadota</taxon>
        <taxon>Alphaproteobacteria</taxon>
        <taxon>Hyphomicrobiales</taxon>
        <taxon>Rhizobiaceae</taxon>
        <taxon>Rhizobium/Agrobacterium group</taxon>
        <taxon>Rhizobium</taxon>
    </lineage>
</organism>
<gene>
    <name evidence="1" type="ORF">FZ934_01695</name>
</gene>
<dbReference type="Proteomes" id="UP000326881">
    <property type="component" value="Chromosome"/>
</dbReference>
<evidence type="ECO:0000313" key="1">
    <source>
        <dbReference type="EMBL" id="QFY59267.1"/>
    </source>
</evidence>
<dbReference type="EMBL" id="CP043498">
    <property type="protein sequence ID" value="QFY59267.1"/>
    <property type="molecule type" value="Genomic_DNA"/>
</dbReference>
<dbReference type="SUPFAM" id="SSF54637">
    <property type="entry name" value="Thioesterase/thiol ester dehydrase-isomerase"/>
    <property type="match status" value="1"/>
</dbReference>
<dbReference type="AlphaFoldDB" id="A0A5Q0C5D8"/>
<keyword evidence="2" id="KW-1185">Reference proteome</keyword>
<dbReference type="InterPro" id="IPR029069">
    <property type="entry name" value="HotDog_dom_sf"/>
</dbReference>
<evidence type="ECO:0000313" key="2">
    <source>
        <dbReference type="Proteomes" id="UP000326881"/>
    </source>
</evidence>
<dbReference type="Gene3D" id="3.10.129.10">
    <property type="entry name" value="Hotdog Thioesterase"/>
    <property type="match status" value="1"/>
</dbReference>